<gene>
    <name evidence="2" type="ORF">BJX66DRAFT_289799</name>
</gene>
<protein>
    <submittedName>
        <fullName evidence="2">Uncharacterized protein</fullName>
    </submittedName>
</protein>
<accession>A0ABR4GRD6</accession>
<feature type="region of interest" description="Disordered" evidence="1">
    <location>
        <begin position="1"/>
        <end position="22"/>
    </location>
</feature>
<dbReference type="Proteomes" id="UP001610563">
    <property type="component" value="Unassembled WGS sequence"/>
</dbReference>
<keyword evidence="3" id="KW-1185">Reference proteome</keyword>
<comment type="caution">
    <text evidence="2">The sequence shown here is derived from an EMBL/GenBank/DDBJ whole genome shotgun (WGS) entry which is preliminary data.</text>
</comment>
<evidence type="ECO:0000313" key="3">
    <source>
        <dbReference type="Proteomes" id="UP001610563"/>
    </source>
</evidence>
<sequence length="75" mass="7949">MLAYVSDRRCPKQDGCGTPRTPKVSTGFFGTAELGIDQVYISALTPPEPAATMPSSNPASGLDGATHRIIRNNGW</sequence>
<reference evidence="2 3" key="1">
    <citation type="submission" date="2024-07" db="EMBL/GenBank/DDBJ databases">
        <title>Section-level genome sequencing and comparative genomics of Aspergillus sections Usti and Cavernicolus.</title>
        <authorList>
            <consortium name="Lawrence Berkeley National Laboratory"/>
            <person name="Nybo J.L."/>
            <person name="Vesth T.C."/>
            <person name="Theobald S."/>
            <person name="Frisvad J.C."/>
            <person name="Larsen T.O."/>
            <person name="Kjaerboelling I."/>
            <person name="Rothschild-Mancinelli K."/>
            <person name="Lyhne E.K."/>
            <person name="Kogle M.E."/>
            <person name="Barry K."/>
            <person name="Clum A."/>
            <person name="Na H."/>
            <person name="Ledsgaard L."/>
            <person name="Lin J."/>
            <person name="Lipzen A."/>
            <person name="Kuo A."/>
            <person name="Riley R."/>
            <person name="Mondo S."/>
            <person name="Labutti K."/>
            <person name="Haridas S."/>
            <person name="Pangalinan J."/>
            <person name="Salamov A.A."/>
            <person name="Simmons B.A."/>
            <person name="Magnuson J.K."/>
            <person name="Chen J."/>
            <person name="Drula E."/>
            <person name="Henrissat B."/>
            <person name="Wiebenga A."/>
            <person name="Lubbers R.J."/>
            <person name="Gomes A.C."/>
            <person name="Makela M.R."/>
            <person name="Stajich J."/>
            <person name="Grigoriev I.V."/>
            <person name="Mortensen U.H."/>
            <person name="De Vries R.P."/>
            <person name="Baker S.E."/>
            <person name="Andersen M.R."/>
        </authorList>
    </citation>
    <scope>NUCLEOTIDE SEQUENCE [LARGE SCALE GENOMIC DNA]</scope>
    <source>
        <strain evidence="2 3">CBS 209.92</strain>
    </source>
</reference>
<feature type="region of interest" description="Disordered" evidence="1">
    <location>
        <begin position="46"/>
        <end position="75"/>
    </location>
</feature>
<name>A0ABR4GRD6_9EURO</name>
<feature type="compositionally biased region" description="Basic and acidic residues" evidence="1">
    <location>
        <begin position="1"/>
        <end position="12"/>
    </location>
</feature>
<organism evidence="2 3">
    <name type="scientific">Aspergillus keveii</name>
    <dbReference type="NCBI Taxonomy" id="714993"/>
    <lineage>
        <taxon>Eukaryota</taxon>
        <taxon>Fungi</taxon>
        <taxon>Dikarya</taxon>
        <taxon>Ascomycota</taxon>
        <taxon>Pezizomycotina</taxon>
        <taxon>Eurotiomycetes</taxon>
        <taxon>Eurotiomycetidae</taxon>
        <taxon>Eurotiales</taxon>
        <taxon>Aspergillaceae</taxon>
        <taxon>Aspergillus</taxon>
        <taxon>Aspergillus subgen. Nidulantes</taxon>
    </lineage>
</organism>
<evidence type="ECO:0000256" key="1">
    <source>
        <dbReference type="SAM" id="MobiDB-lite"/>
    </source>
</evidence>
<proteinExistence type="predicted"/>
<evidence type="ECO:0000313" key="2">
    <source>
        <dbReference type="EMBL" id="KAL2801421.1"/>
    </source>
</evidence>
<dbReference type="EMBL" id="JBFTWV010000001">
    <property type="protein sequence ID" value="KAL2801421.1"/>
    <property type="molecule type" value="Genomic_DNA"/>
</dbReference>